<dbReference type="CDD" id="cd04301">
    <property type="entry name" value="NAT_SF"/>
    <property type="match status" value="1"/>
</dbReference>
<dbReference type="Gene3D" id="3.40.630.30">
    <property type="match status" value="1"/>
</dbReference>
<comment type="caution">
    <text evidence="4">The sequence shown here is derived from an EMBL/GenBank/DDBJ whole genome shotgun (WGS) entry which is preliminary data.</text>
</comment>
<evidence type="ECO:0000256" key="1">
    <source>
        <dbReference type="ARBA" id="ARBA00022679"/>
    </source>
</evidence>
<proteinExistence type="predicted"/>
<dbReference type="PANTHER" id="PTHR43800:SF1">
    <property type="entry name" value="PEPTIDYL-LYSINE N-ACETYLTRANSFERASE YJAB"/>
    <property type="match status" value="1"/>
</dbReference>
<dbReference type="InterPro" id="IPR016181">
    <property type="entry name" value="Acyl_CoA_acyltransferase"/>
</dbReference>
<evidence type="ECO:0000259" key="3">
    <source>
        <dbReference type="PROSITE" id="PS51186"/>
    </source>
</evidence>
<dbReference type="PROSITE" id="PS51186">
    <property type="entry name" value="GNAT"/>
    <property type="match status" value="1"/>
</dbReference>
<dbReference type="GO" id="GO:0016746">
    <property type="term" value="F:acyltransferase activity"/>
    <property type="evidence" value="ECO:0007669"/>
    <property type="project" value="UniProtKB-KW"/>
</dbReference>
<keyword evidence="1 4" id="KW-0808">Transferase</keyword>
<feature type="domain" description="N-acetyltransferase" evidence="3">
    <location>
        <begin position="3"/>
        <end position="143"/>
    </location>
</feature>
<evidence type="ECO:0000313" key="5">
    <source>
        <dbReference type="Proteomes" id="UP001526225"/>
    </source>
</evidence>
<dbReference type="RefSeq" id="WP_213409236.1">
    <property type="nucleotide sequence ID" value="NZ_CP074441.1"/>
</dbReference>
<accession>A0ABT3E2H8</accession>
<dbReference type="EC" id="2.3.1.-" evidence="4"/>
<keyword evidence="2 4" id="KW-0012">Acyltransferase</keyword>
<dbReference type="SUPFAM" id="SSF55729">
    <property type="entry name" value="Acyl-CoA N-acyltransferases (Nat)"/>
    <property type="match status" value="1"/>
</dbReference>
<keyword evidence="5" id="KW-1185">Reference proteome</keyword>
<sequence length="146" mass="16762">MTVSNKPMTPEFYPTAVDIWARAVKATHHFLTEEDFNALHEEIPSYFAQVDAQLWYDGDALIGFSGIYDQSLEMLFIDPVHFKKGYGTQIIQRLFEDKNITTVDVNEDNPNAVKFYHKQGFEQVSRSETDGEGRPYPILHLATTRS</sequence>
<dbReference type="PANTHER" id="PTHR43800">
    <property type="entry name" value="PEPTIDYL-LYSINE N-ACETYLTRANSFERASE YJAB"/>
    <property type="match status" value="1"/>
</dbReference>
<evidence type="ECO:0000256" key="2">
    <source>
        <dbReference type="ARBA" id="ARBA00023315"/>
    </source>
</evidence>
<dbReference type="InterPro" id="IPR000182">
    <property type="entry name" value="GNAT_dom"/>
</dbReference>
<gene>
    <name evidence="4" type="ORF">OIT44_00855</name>
</gene>
<evidence type="ECO:0000313" key="4">
    <source>
        <dbReference type="EMBL" id="MCW0952625.1"/>
    </source>
</evidence>
<organism evidence="4 5">
    <name type="scientific">Weissella ceti</name>
    <dbReference type="NCBI Taxonomy" id="759620"/>
    <lineage>
        <taxon>Bacteria</taxon>
        <taxon>Bacillati</taxon>
        <taxon>Bacillota</taxon>
        <taxon>Bacilli</taxon>
        <taxon>Lactobacillales</taxon>
        <taxon>Lactobacillaceae</taxon>
        <taxon>Weissella</taxon>
    </lineage>
</organism>
<dbReference type="Proteomes" id="UP001526225">
    <property type="component" value="Unassembled WGS sequence"/>
</dbReference>
<dbReference type="Pfam" id="PF13673">
    <property type="entry name" value="Acetyltransf_10"/>
    <property type="match status" value="1"/>
</dbReference>
<dbReference type="EMBL" id="JAOZFE010000001">
    <property type="protein sequence ID" value="MCW0952625.1"/>
    <property type="molecule type" value="Genomic_DNA"/>
</dbReference>
<reference evidence="4 5" key="1">
    <citation type="submission" date="2022-10" db="EMBL/GenBank/DDBJ databases">
        <title>Weissella fermenti sp. nov., isolated from fermented cabbage.</title>
        <authorList>
            <person name="Lee J.K."/>
            <person name="Baek J.H."/>
            <person name="Choi D.G."/>
            <person name="Kim J.M."/>
            <person name="Jeon C.O."/>
        </authorList>
    </citation>
    <scope>NUCLEOTIDE SEQUENCE [LARGE SCALE GENOMIC DNA]</scope>
    <source>
        <strain evidence="4 5">KACC 18534</strain>
    </source>
</reference>
<protein>
    <submittedName>
        <fullName evidence="4">GNAT family N-acetyltransferase</fullName>
        <ecNumber evidence="4">2.3.1.-</ecNumber>
    </submittedName>
</protein>
<name>A0ABT3E2H8_9LACO</name>